<comment type="caution">
    <text evidence="4">The sequence shown here is derived from an EMBL/GenBank/DDBJ whole genome shotgun (WGS) entry which is preliminary data.</text>
</comment>
<dbReference type="InterPro" id="IPR019963">
    <property type="entry name" value="FL_hydrolase_MqnB"/>
</dbReference>
<protein>
    <recommendedName>
        <fullName evidence="1 2">Futalosine hydrolase</fullName>
        <shortName evidence="1">FL hydrolase</shortName>
        <ecNumber evidence="1 2">3.2.2.26</ecNumber>
    </recommendedName>
    <alternativeName>
        <fullName evidence="1">Futalosine nucleosidase</fullName>
    </alternativeName>
    <alternativeName>
        <fullName evidence="1">Menaquinone biosynthetic enzyme MqnB</fullName>
    </alternativeName>
</protein>
<dbReference type="InterPro" id="IPR000845">
    <property type="entry name" value="Nucleoside_phosphorylase_d"/>
</dbReference>
<evidence type="ECO:0000256" key="2">
    <source>
        <dbReference type="NCBIfam" id="TIGR03664"/>
    </source>
</evidence>
<evidence type="ECO:0000313" key="4">
    <source>
        <dbReference type="EMBL" id="MFC7750329.1"/>
    </source>
</evidence>
<comment type="function">
    <text evidence="1">Catalyzes the hydrolysis of futalosine (FL) to dehypoxanthine futalosine (DHFL) and hypoxanthine, a step in the biosynthesis of menaquinone (MK, vitamin K2).</text>
</comment>
<dbReference type="EMBL" id="JBHTGQ010000023">
    <property type="protein sequence ID" value="MFC7750329.1"/>
    <property type="molecule type" value="Genomic_DNA"/>
</dbReference>
<name>A0ABW2V2F0_9BACL</name>
<organism evidence="4 5">
    <name type="scientific">Paenibacillus thermoaerophilus</name>
    <dbReference type="NCBI Taxonomy" id="1215385"/>
    <lineage>
        <taxon>Bacteria</taxon>
        <taxon>Bacillati</taxon>
        <taxon>Bacillota</taxon>
        <taxon>Bacilli</taxon>
        <taxon>Bacillales</taxon>
        <taxon>Paenibacillaceae</taxon>
        <taxon>Paenibacillus</taxon>
    </lineage>
</organism>
<sequence>MGKETISPKRILVVTAVEAEREAVWRGVEGDPRFYVAAGGAGPAAAAAFAARELAAGEYGLVVSAGIGGGFPDRAPVGAVVVASEIVAADLGAESPEGFIGIDELGFGIGRVRPPEGLADELAAAMRESGIEALAGPVLTVATATGTAETARKLAERVEGAAAEAMEGFGVAAAARLFGRPVMEIRGISNAVGPRDRAAWRIGDALKALEAAGRTLKEWFR</sequence>
<comment type="pathway">
    <text evidence="1">Quinol/quinone metabolism; menaquinone biosynthesis.</text>
</comment>
<comment type="similarity">
    <text evidence="1">Belongs to the PNP/UDP phosphorylase family. Futalosine hydrolase subfamily.</text>
</comment>
<evidence type="ECO:0000313" key="5">
    <source>
        <dbReference type="Proteomes" id="UP001596528"/>
    </source>
</evidence>
<evidence type="ECO:0000256" key="1">
    <source>
        <dbReference type="HAMAP-Rule" id="MF_00991"/>
    </source>
</evidence>
<dbReference type="Gene3D" id="3.40.50.1580">
    <property type="entry name" value="Nucleoside phosphorylase domain"/>
    <property type="match status" value="1"/>
</dbReference>
<dbReference type="RefSeq" id="WP_138788054.1">
    <property type="nucleotide sequence ID" value="NZ_JBHTGQ010000023.1"/>
</dbReference>
<keyword evidence="4" id="KW-0326">Glycosidase</keyword>
<dbReference type="SUPFAM" id="SSF53167">
    <property type="entry name" value="Purine and uridine phosphorylases"/>
    <property type="match status" value="1"/>
</dbReference>
<dbReference type="PANTHER" id="PTHR46832:SF2">
    <property type="entry name" value="FUTALOSINE HYDROLASE"/>
    <property type="match status" value="1"/>
</dbReference>
<dbReference type="NCBIfam" id="TIGR03664">
    <property type="entry name" value="fut_nucase"/>
    <property type="match status" value="1"/>
</dbReference>
<dbReference type="GO" id="GO:0016798">
    <property type="term" value="F:hydrolase activity, acting on glycosyl bonds"/>
    <property type="evidence" value="ECO:0007669"/>
    <property type="project" value="UniProtKB-KW"/>
</dbReference>
<dbReference type="EC" id="3.2.2.26" evidence="1 2"/>
<dbReference type="Pfam" id="PF01048">
    <property type="entry name" value="PNP_UDP_1"/>
    <property type="match status" value="1"/>
</dbReference>
<dbReference type="CDD" id="cd17766">
    <property type="entry name" value="futalosine_nucleosidase_MqnB"/>
    <property type="match status" value="1"/>
</dbReference>
<comment type="catalytic activity">
    <reaction evidence="1">
        <text>futalosine + H2O = dehypoxanthine futalosine + hypoxanthine</text>
        <dbReference type="Rhea" id="RHEA:25904"/>
        <dbReference type="ChEBI" id="CHEBI:15377"/>
        <dbReference type="ChEBI" id="CHEBI:17368"/>
        <dbReference type="ChEBI" id="CHEBI:58863"/>
        <dbReference type="ChEBI" id="CHEBI:58864"/>
        <dbReference type="EC" id="3.2.2.26"/>
    </reaction>
</comment>
<proteinExistence type="inferred from homology"/>
<dbReference type="PANTHER" id="PTHR46832">
    <property type="entry name" value="5'-METHYLTHIOADENOSINE/S-ADENOSYLHOMOCYSTEINE NUCLEOSIDASE"/>
    <property type="match status" value="1"/>
</dbReference>
<dbReference type="HAMAP" id="MF_00991">
    <property type="entry name" value="MqnB"/>
    <property type="match status" value="1"/>
</dbReference>
<evidence type="ECO:0000259" key="3">
    <source>
        <dbReference type="Pfam" id="PF01048"/>
    </source>
</evidence>
<dbReference type="InterPro" id="IPR035994">
    <property type="entry name" value="Nucleoside_phosphorylase_sf"/>
</dbReference>
<keyword evidence="5" id="KW-1185">Reference proteome</keyword>
<feature type="domain" description="Nucleoside phosphorylase" evidence="3">
    <location>
        <begin position="30"/>
        <end position="206"/>
    </location>
</feature>
<accession>A0ABW2V2F0</accession>
<dbReference type="Proteomes" id="UP001596528">
    <property type="component" value="Unassembled WGS sequence"/>
</dbReference>
<reference evidence="5" key="1">
    <citation type="journal article" date="2019" name="Int. J. Syst. Evol. Microbiol.">
        <title>The Global Catalogue of Microorganisms (GCM) 10K type strain sequencing project: providing services to taxonomists for standard genome sequencing and annotation.</title>
        <authorList>
            <consortium name="The Broad Institute Genomics Platform"/>
            <consortium name="The Broad Institute Genome Sequencing Center for Infectious Disease"/>
            <person name="Wu L."/>
            <person name="Ma J."/>
        </authorList>
    </citation>
    <scope>NUCLEOTIDE SEQUENCE [LARGE SCALE GENOMIC DNA]</scope>
    <source>
        <strain evidence="5">JCM 18657</strain>
    </source>
</reference>
<dbReference type="NCBIfam" id="NF006087">
    <property type="entry name" value="PRK08236.1"/>
    <property type="match status" value="1"/>
</dbReference>
<keyword evidence="1" id="KW-0474">Menaquinone biosynthesis</keyword>
<keyword evidence="1 4" id="KW-0378">Hydrolase</keyword>
<gene>
    <name evidence="1" type="primary">mqnB</name>
    <name evidence="4" type="ORF">ACFQWB_10365</name>
</gene>